<feature type="transmembrane region" description="Helical" evidence="2">
    <location>
        <begin position="35"/>
        <end position="57"/>
    </location>
</feature>
<feature type="region of interest" description="Disordered" evidence="1">
    <location>
        <begin position="58"/>
        <end position="90"/>
    </location>
</feature>
<evidence type="ECO:0000256" key="2">
    <source>
        <dbReference type="SAM" id="Phobius"/>
    </source>
</evidence>
<evidence type="ECO:0000313" key="4">
    <source>
        <dbReference type="Proteomes" id="UP000317288"/>
    </source>
</evidence>
<dbReference type="EMBL" id="VNFE01000010">
    <property type="protein sequence ID" value="TVU87279.1"/>
    <property type="molecule type" value="Genomic_DNA"/>
</dbReference>
<dbReference type="RefSeq" id="WP_008957434.1">
    <property type="nucleotide sequence ID" value="NZ_JBAHWB010000012.1"/>
</dbReference>
<gene>
    <name evidence="3" type="ORF">FQP89_22105</name>
</gene>
<comment type="caution">
    <text evidence="3">The sequence shown here is derived from an EMBL/GenBank/DDBJ whole genome shotgun (WGS) entry which is preliminary data.</text>
</comment>
<organism evidence="3 4">
    <name type="scientific">Vreelandella titanicae</name>
    <dbReference type="NCBI Taxonomy" id="664683"/>
    <lineage>
        <taxon>Bacteria</taxon>
        <taxon>Pseudomonadati</taxon>
        <taxon>Pseudomonadota</taxon>
        <taxon>Gammaproteobacteria</taxon>
        <taxon>Oceanospirillales</taxon>
        <taxon>Halomonadaceae</taxon>
        <taxon>Vreelandella</taxon>
    </lineage>
</organism>
<accession>A0A558J0X1</accession>
<keyword evidence="2" id="KW-0472">Membrane</keyword>
<evidence type="ECO:0000313" key="3">
    <source>
        <dbReference type="EMBL" id="TVU87279.1"/>
    </source>
</evidence>
<feature type="transmembrane region" description="Helical" evidence="2">
    <location>
        <begin position="6"/>
        <end position="28"/>
    </location>
</feature>
<keyword evidence="2" id="KW-1133">Transmembrane helix</keyword>
<evidence type="ECO:0000256" key="1">
    <source>
        <dbReference type="SAM" id="MobiDB-lite"/>
    </source>
</evidence>
<keyword evidence="2" id="KW-0812">Transmembrane</keyword>
<protein>
    <submittedName>
        <fullName evidence="3">Uncharacterized protein</fullName>
    </submittedName>
</protein>
<proteinExistence type="predicted"/>
<name>A0A558J0X1_9GAMM</name>
<sequence>MTGFIAILWVGALAYAVFLAVMLIFGWGNLKDRRFLIRWMVAWSALLALTIGIRMAASEPEQPPPPPAPLLGTPMAVATSAGDETEPDAD</sequence>
<reference evidence="3 4" key="1">
    <citation type="submission" date="2019-07" db="EMBL/GenBank/DDBJ databases">
        <title>Diversity of Bacteria from Kongsfjorden, Arctic.</title>
        <authorList>
            <person name="Yu Y."/>
        </authorList>
    </citation>
    <scope>NUCLEOTIDE SEQUENCE [LARGE SCALE GENOMIC DNA]</scope>
    <source>
        <strain evidence="3 4">SM1922</strain>
    </source>
</reference>
<dbReference type="Proteomes" id="UP000317288">
    <property type="component" value="Unassembled WGS sequence"/>
</dbReference>
<dbReference type="AlphaFoldDB" id="A0A558J0X1"/>